<evidence type="ECO:0008006" key="3">
    <source>
        <dbReference type="Google" id="ProtNLM"/>
    </source>
</evidence>
<evidence type="ECO:0000313" key="1">
    <source>
        <dbReference type="EMBL" id="RLE15100.1"/>
    </source>
</evidence>
<sequence length="466" mass="53939">MKSSKINIPDLEFGNGKVLSVRGSSNLYHTTLKDFGKKKKELFYSPEAGPFTEKPFDRQYFILPRSVYKTFGRKFIEDIKKEVQRLFPLSKKIEYSPILISYDDSVQRSVYNLGREIVRAVEKNEARNGFGIVMIPKVPSKRIKEDELANLIMREMREREIYVSIIHTTVPSESYEYGELKDGSRGWKITEDYNQRGVIKGYLKNIALNKILLLNSYWPFVLKTPLNADLTIGIDIKNHVAGFTLIYKTGAETRFFVSESRDKEQLSKEHIRSKIVEFLSEEKEMLSSVNVKNIVIHRQGKLFPSEQEGVTEALKIVTREKLIPKDHKCTFVEIRETSRVPLRLFDIKVVSHIQKEYVRNPVIGTYLPISENEAFICNTGYPFRHKGTTKPLHIVKVDGNMSLERVLEDIFYLSNLTWTKIDDCSRDPLSIKMTDLRLREVAGEYDEYAYKFGEDERKEEGGGGDE</sequence>
<dbReference type="InterPro" id="IPR012337">
    <property type="entry name" value="RNaseH-like_sf"/>
</dbReference>
<dbReference type="AlphaFoldDB" id="A0A662DH46"/>
<dbReference type="SUPFAM" id="SSF53098">
    <property type="entry name" value="Ribonuclease H-like"/>
    <property type="match status" value="1"/>
</dbReference>
<accession>A0A662DH46</accession>
<dbReference type="InterPro" id="IPR036397">
    <property type="entry name" value="RNaseH_sf"/>
</dbReference>
<protein>
    <recommendedName>
        <fullName evidence="3">Piwi domain-containing protein</fullName>
    </recommendedName>
</protein>
<evidence type="ECO:0000313" key="2">
    <source>
        <dbReference type="Proteomes" id="UP000280417"/>
    </source>
</evidence>
<gene>
    <name evidence="1" type="ORF">DRJ04_01140</name>
</gene>
<proteinExistence type="predicted"/>
<dbReference type="GO" id="GO:0003676">
    <property type="term" value="F:nucleic acid binding"/>
    <property type="evidence" value="ECO:0007669"/>
    <property type="project" value="InterPro"/>
</dbReference>
<comment type="caution">
    <text evidence="1">The sequence shown here is derived from an EMBL/GenBank/DDBJ whole genome shotgun (WGS) entry which is preliminary data.</text>
</comment>
<dbReference type="EMBL" id="QMQA01000017">
    <property type="protein sequence ID" value="RLE15100.1"/>
    <property type="molecule type" value="Genomic_DNA"/>
</dbReference>
<dbReference type="Gene3D" id="3.30.420.10">
    <property type="entry name" value="Ribonuclease H-like superfamily/Ribonuclease H"/>
    <property type="match status" value="1"/>
</dbReference>
<name>A0A662DH46_UNCAE</name>
<dbReference type="Proteomes" id="UP000280417">
    <property type="component" value="Unassembled WGS sequence"/>
</dbReference>
<reference evidence="1 2" key="1">
    <citation type="submission" date="2018-06" db="EMBL/GenBank/DDBJ databases">
        <title>Extensive metabolic versatility and redundancy in microbially diverse, dynamic hydrothermal sediments.</title>
        <authorList>
            <person name="Dombrowski N."/>
            <person name="Teske A."/>
            <person name="Baker B.J."/>
        </authorList>
    </citation>
    <scope>NUCLEOTIDE SEQUENCE [LARGE SCALE GENOMIC DNA]</scope>
    <source>
        <strain evidence="1">B3_G15</strain>
    </source>
</reference>
<organism evidence="1 2">
    <name type="scientific">Aerophobetes bacterium</name>
    <dbReference type="NCBI Taxonomy" id="2030807"/>
    <lineage>
        <taxon>Bacteria</taxon>
        <taxon>Candidatus Aerophobota</taxon>
    </lineage>
</organism>